<keyword evidence="1" id="KW-0812">Transmembrane</keyword>
<dbReference type="EMBL" id="CP006365">
    <property type="protein sequence ID" value="AGU15992.1"/>
    <property type="molecule type" value="Genomic_DNA"/>
</dbReference>
<dbReference type="AlphaFoldDB" id="U3H007"/>
<dbReference type="STRING" id="1348662.CARG_09505"/>
<evidence type="ECO:0000313" key="3">
    <source>
        <dbReference type="Proteomes" id="UP000016943"/>
    </source>
</evidence>
<organism evidence="2 3">
    <name type="scientific">Corynebacterium argentoratense DSM 44202</name>
    <dbReference type="NCBI Taxonomy" id="1348662"/>
    <lineage>
        <taxon>Bacteria</taxon>
        <taxon>Bacillati</taxon>
        <taxon>Actinomycetota</taxon>
        <taxon>Actinomycetes</taxon>
        <taxon>Mycobacteriales</taxon>
        <taxon>Corynebacteriaceae</taxon>
        <taxon>Corynebacterium</taxon>
    </lineage>
</organism>
<gene>
    <name evidence="2" type="ORF">CARG_09505</name>
</gene>
<dbReference type="RefSeq" id="WP_021012389.1">
    <property type="nucleotide sequence ID" value="NC_022198.1"/>
</dbReference>
<dbReference type="GeneID" id="78250623"/>
<evidence type="ECO:0000313" key="2">
    <source>
        <dbReference type="EMBL" id="AGU15992.1"/>
    </source>
</evidence>
<sequence>MTDTALIVTMASVFAGFACFTGSFLSFRLGKSPWLTWGLMAVAIALITVIPTTIAIFWATLAV</sequence>
<dbReference type="HOGENOM" id="CLU_206426_1_0_11"/>
<feature type="transmembrane region" description="Helical" evidence="1">
    <location>
        <begin position="34"/>
        <end position="59"/>
    </location>
</feature>
<keyword evidence="3" id="KW-1185">Reference proteome</keyword>
<feature type="transmembrane region" description="Helical" evidence="1">
    <location>
        <begin position="6"/>
        <end position="27"/>
    </location>
</feature>
<name>U3H007_9CORY</name>
<dbReference type="eggNOG" id="ENOG5032C9P">
    <property type="taxonomic scope" value="Bacteria"/>
</dbReference>
<keyword evidence="1" id="KW-0472">Membrane</keyword>
<dbReference type="KEGG" id="caz:CARG_09505"/>
<accession>U3H007</accession>
<reference evidence="2 3" key="1">
    <citation type="journal article" date="2013" name="Genome Announc.">
        <title>Whole-Genome Sequence of the Clinical Strain Corynebacterium argentoratense DSM 44202, Isolated from a Human Throat Specimen.</title>
        <authorList>
            <person name="Bomholt C."/>
            <person name="Glaub A."/>
            <person name="Gravermann K."/>
            <person name="Albersmeier A."/>
            <person name="Brinkrolf K."/>
            <person name="Ruckert C."/>
            <person name="Tauch A."/>
        </authorList>
    </citation>
    <scope>NUCLEOTIDE SEQUENCE [LARGE SCALE GENOMIC DNA]</scope>
    <source>
        <strain evidence="2">DSM 44202</strain>
    </source>
</reference>
<dbReference type="PATRIC" id="fig|1348662.3.peg.1878"/>
<keyword evidence="1" id="KW-1133">Transmembrane helix</keyword>
<protein>
    <submittedName>
        <fullName evidence="2">Uncharacterized protein</fullName>
    </submittedName>
</protein>
<dbReference type="OrthoDB" id="4423992at2"/>
<evidence type="ECO:0000256" key="1">
    <source>
        <dbReference type="SAM" id="Phobius"/>
    </source>
</evidence>
<dbReference type="Proteomes" id="UP000016943">
    <property type="component" value="Chromosome"/>
</dbReference>
<proteinExistence type="predicted"/>